<sequence>MLISRAQTCLRQWFERYNQGLHFIEATTRMDPGPLPLHETWSTCDQLVRELVQVLNALRPWQALAQLLHLSVGQIAEKQQMLASINASKANALRSVLEQGIETDTLPSGVRSSGSETTTRPEEQKEDDDDDHGAKEPSCDRTRPEHSSLATLRNGSTASLAIAQRRLMNALLDMARRGDPHTGIGSRAAARGVGGGGQASAKTSR</sequence>
<keyword evidence="7" id="KW-1185">Reference proteome</keyword>
<comment type="subcellular location">
    <subcellularLocation>
        <location evidence="1">Nucleus</location>
    </subcellularLocation>
</comment>
<dbReference type="Proteomes" id="UP000530660">
    <property type="component" value="Unassembled WGS sequence"/>
</dbReference>
<proteinExistence type="predicted"/>
<protein>
    <submittedName>
        <fullName evidence="6">Uncharacterized protein</fullName>
    </submittedName>
</protein>
<feature type="region of interest" description="Disordered" evidence="5">
    <location>
        <begin position="101"/>
        <end position="153"/>
    </location>
</feature>
<dbReference type="GO" id="GO:0016592">
    <property type="term" value="C:mediator complex"/>
    <property type="evidence" value="ECO:0007669"/>
    <property type="project" value="InterPro"/>
</dbReference>
<feature type="compositionally biased region" description="Basic and acidic residues" evidence="5">
    <location>
        <begin position="132"/>
        <end position="146"/>
    </location>
</feature>
<evidence type="ECO:0000313" key="7">
    <source>
        <dbReference type="Proteomes" id="UP000530660"/>
    </source>
</evidence>
<evidence type="ECO:0000256" key="5">
    <source>
        <dbReference type="SAM" id="MobiDB-lite"/>
    </source>
</evidence>
<evidence type="ECO:0000256" key="3">
    <source>
        <dbReference type="ARBA" id="ARBA00023163"/>
    </source>
</evidence>
<organism evidence="6 7">
    <name type="scientific">Cyanidiococcus yangmingshanensis</name>
    <dbReference type="NCBI Taxonomy" id="2690220"/>
    <lineage>
        <taxon>Eukaryota</taxon>
        <taxon>Rhodophyta</taxon>
        <taxon>Bangiophyceae</taxon>
        <taxon>Cyanidiales</taxon>
        <taxon>Cyanidiaceae</taxon>
        <taxon>Cyanidiococcus</taxon>
    </lineage>
</organism>
<name>A0A7J7IJU3_9RHOD</name>
<keyword evidence="2" id="KW-0805">Transcription regulation</keyword>
<dbReference type="AlphaFoldDB" id="A0A7J7IJU3"/>
<dbReference type="SUPFAM" id="SSF140718">
    <property type="entry name" value="Mediator hinge subcomplex-like"/>
    <property type="match status" value="1"/>
</dbReference>
<comment type="caution">
    <text evidence="6">The sequence shown here is derived from an EMBL/GenBank/DDBJ whole genome shotgun (WGS) entry which is preliminary data.</text>
</comment>
<gene>
    <name evidence="6" type="ORF">F1559_003981</name>
</gene>
<reference evidence="6 7" key="1">
    <citation type="journal article" date="2020" name="J. Phycol.">
        <title>Comparative genome analysis reveals Cyanidiococcus gen. nov., a new extremophilic red algal genus sister to Cyanidioschyzon (Cyanidioschyzonaceae, Rhodophyta).</title>
        <authorList>
            <person name="Liu S.-L."/>
            <person name="Chiang Y.-R."/>
            <person name="Yoon H.S."/>
            <person name="Fu H.-Y."/>
        </authorList>
    </citation>
    <scope>NUCLEOTIDE SEQUENCE [LARGE SCALE GENOMIC DNA]</scope>
    <source>
        <strain evidence="6 7">THAL066</strain>
    </source>
</reference>
<keyword evidence="4" id="KW-0539">Nucleus</keyword>
<evidence type="ECO:0000256" key="1">
    <source>
        <dbReference type="ARBA" id="ARBA00004123"/>
    </source>
</evidence>
<keyword evidence="3" id="KW-0804">Transcription</keyword>
<evidence type="ECO:0000256" key="2">
    <source>
        <dbReference type="ARBA" id="ARBA00023015"/>
    </source>
</evidence>
<accession>A0A7J7IJU3</accession>
<feature type="region of interest" description="Disordered" evidence="5">
    <location>
        <begin position="176"/>
        <end position="205"/>
    </location>
</feature>
<dbReference type="EMBL" id="VWRR01000007">
    <property type="protein sequence ID" value="KAF6003365.1"/>
    <property type="molecule type" value="Genomic_DNA"/>
</dbReference>
<evidence type="ECO:0000256" key="4">
    <source>
        <dbReference type="ARBA" id="ARBA00023242"/>
    </source>
</evidence>
<dbReference type="InterPro" id="IPR037212">
    <property type="entry name" value="Med7/Med21-like"/>
</dbReference>
<evidence type="ECO:0000313" key="6">
    <source>
        <dbReference type="EMBL" id="KAF6003365.1"/>
    </source>
</evidence>